<name>A0ACC3MUF7_9PEZI</name>
<evidence type="ECO:0000313" key="1">
    <source>
        <dbReference type="EMBL" id="KAK3703870.1"/>
    </source>
</evidence>
<accession>A0ACC3MUF7</accession>
<protein>
    <submittedName>
        <fullName evidence="1">Uncharacterized protein</fullName>
    </submittedName>
</protein>
<reference evidence="1" key="1">
    <citation type="submission" date="2023-07" db="EMBL/GenBank/DDBJ databases">
        <title>Black Yeasts Isolated from many extreme environments.</title>
        <authorList>
            <person name="Coleine C."/>
            <person name="Stajich J.E."/>
            <person name="Selbmann L."/>
        </authorList>
    </citation>
    <scope>NUCLEOTIDE SEQUENCE</scope>
    <source>
        <strain evidence="1">CCFEE 5714</strain>
    </source>
</reference>
<gene>
    <name evidence="1" type="ORF">LTR37_014193</name>
</gene>
<organism evidence="1 2">
    <name type="scientific">Vermiconidia calcicola</name>
    <dbReference type="NCBI Taxonomy" id="1690605"/>
    <lineage>
        <taxon>Eukaryota</taxon>
        <taxon>Fungi</taxon>
        <taxon>Dikarya</taxon>
        <taxon>Ascomycota</taxon>
        <taxon>Pezizomycotina</taxon>
        <taxon>Dothideomycetes</taxon>
        <taxon>Dothideomycetidae</taxon>
        <taxon>Mycosphaerellales</taxon>
        <taxon>Extremaceae</taxon>
        <taxon>Vermiconidia</taxon>
    </lineage>
</organism>
<comment type="caution">
    <text evidence="1">The sequence shown here is derived from an EMBL/GenBank/DDBJ whole genome shotgun (WGS) entry which is preliminary data.</text>
</comment>
<proteinExistence type="predicted"/>
<evidence type="ECO:0000313" key="2">
    <source>
        <dbReference type="Proteomes" id="UP001281147"/>
    </source>
</evidence>
<dbReference type="EMBL" id="JAUTXU010000146">
    <property type="protein sequence ID" value="KAK3703870.1"/>
    <property type="molecule type" value="Genomic_DNA"/>
</dbReference>
<keyword evidence="2" id="KW-1185">Reference proteome</keyword>
<sequence length="276" mass="31135">MPAIPPYFQQEMPAISRPEQAPATATTAPIQRHKFPTPKLRLHLNDIGHEASSIFLSNVKGNEDLENQVQNVLNLLYSPSCLRPGTRSVTIVLRYMDGVAYTSGKDLDHDHKEIHINLHYIKRTSSKASARDEILGVICHELVHCFQWAASGTCPGGLIEGVADWVRLRAGLAAKHWKHEAGGKWDGGYQHTGYFLEYLEQRFGAGTVRKLNGCLRDGEYDEEKLFGQCCKDHKVEDLWKDYADDLKRKQGKDKTEEDDENNEEVPNPIPTHGVHL</sequence>
<dbReference type="Proteomes" id="UP001281147">
    <property type="component" value="Unassembled WGS sequence"/>
</dbReference>